<keyword evidence="4" id="KW-1185">Reference proteome</keyword>
<name>A0A835VZU2_9CHLO</name>
<dbReference type="EMBL" id="JAEHOD010000076">
    <property type="protein sequence ID" value="KAG2431021.1"/>
    <property type="molecule type" value="Genomic_DNA"/>
</dbReference>
<dbReference type="Proteomes" id="UP000613740">
    <property type="component" value="Unassembled WGS sequence"/>
</dbReference>
<keyword evidence="2" id="KW-0472">Membrane</keyword>
<gene>
    <name evidence="3" type="ORF">HYH02_013550</name>
</gene>
<evidence type="ECO:0000256" key="2">
    <source>
        <dbReference type="SAM" id="Phobius"/>
    </source>
</evidence>
<dbReference type="AlphaFoldDB" id="A0A835VZU2"/>
<sequence>MENPHKIMLSDDEAAAAKTQQQPSVRPSKRNCYAIVATAIVVACVLAIGLGVGLGVGLNKKNGGTVQQAPAIVAVVNGTMLTTSLHDATADAVAAVNEAFAHLVTEAVHDSFSWEAYVMAREGVVGMLPALAISNSSSVTAFLQALAQADYQMLDVTDVDATYVSLQAVAATAQAVLANTNTRDSATQLSPKTVLQRLQAMVGTALLQRLDAASASTSTHRRALQQQQTSAAAAQQSSELLLLDLHQALLSAYNVIGALPAQAPGMAGVQSSLAAATTTIGAFAVETADLWLTKAAKAESCADELDKGRVECDTKLGKLLAGEGCTPGPSCDAAVAKARTECADKAREVAVKCSSRRSFLKVCGNEYEAKLAQCRGGLQAGTSGADLVRQQWACKAAADLARNICIQREEYVRKCDEEVDKKFRECTAKPGSSSVSCGAANTTVRASCQDKERPKRMDCKVSKRSEEIRKCANVEESGYALCAALLVSPQRYGGCMQEHNSRIGECKFRIEAEVKKCEEESPCKATESAAKAKCQTTYDNAVASGTAAAVEAATAAKLSCEAAAKSASESCKMEAAAKVSKWVGEQATKKEVVTAVQRYYEYLPYSLLNGSQRTNVRAALTSLAAAMAAAAV</sequence>
<feature type="transmembrane region" description="Helical" evidence="2">
    <location>
        <begin position="32"/>
        <end position="58"/>
    </location>
</feature>
<comment type="caution">
    <text evidence="3">The sequence shown here is derived from an EMBL/GenBank/DDBJ whole genome shotgun (WGS) entry which is preliminary data.</text>
</comment>
<keyword evidence="2" id="KW-0812">Transmembrane</keyword>
<feature type="region of interest" description="Disordered" evidence="1">
    <location>
        <begin position="1"/>
        <end position="23"/>
    </location>
</feature>
<accession>A0A835VZU2</accession>
<keyword evidence="2" id="KW-1133">Transmembrane helix</keyword>
<organism evidence="3 4">
    <name type="scientific">Chlamydomonas schloesseri</name>
    <dbReference type="NCBI Taxonomy" id="2026947"/>
    <lineage>
        <taxon>Eukaryota</taxon>
        <taxon>Viridiplantae</taxon>
        <taxon>Chlorophyta</taxon>
        <taxon>core chlorophytes</taxon>
        <taxon>Chlorophyceae</taxon>
        <taxon>CS clade</taxon>
        <taxon>Chlamydomonadales</taxon>
        <taxon>Chlamydomonadaceae</taxon>
        <taxon>Chlamydomonas</taxon>
    </lineage>
</organism>
<evidence type="ECO:0000313" key="4">
    <source>
        <dbReference type="Proteomes" id="UP000613740"/>
    </source>
</evidence>
<evidence type="ECO:0000313" key="3">
    <source>
        <dbReference type="EMBL" id="KAG2431021.1"/>
    </source>
</evidence>
<reference evidence="3" key="1">
    <citation type="journal article" date="2020" name="bioRxiv">
        <title>Comparative genomics of Chlamydomonas.</title>
        <authorList>
            <person name="Craig R.J."/>
            <person name="Hasan A.R."/>
            <person name="Ness R.W."/>
            <person name="Keightley P.D."/>
        </authorList>
    </citation>
    <scope>NUCLEOTIDE SEQUENCE</scope>
    <source>
        <strain evidence="3">CCAP 11/173</strain>
    </source>
</reference>
<evidence type="ECO:0000256" key="1">
    <source>
        <dbReference type="SAM" id="MobiDB-lite"/>
    </source>
</evidence>
<proteinExistence type="predicted"/>
<protein>
    <submittedName>
        <fullName evidence="3">Uncharacterized protein</fullName>
    </submittedName>
</protein>